<reference evidence="1" key="2">
    <citation type="submission" date="2025-09" db="UniProtKB">
        <authorList>
            <consortium name="Ensembl"/>
        </authorList>
    </citation>
    <scope>IDENTIFICATION</scope>
</reference>
<evidence type="ECO:0000313" key="1">
    <source>
        <dbReference type="Ensembl" id="ENSSOCP00000008507.1"/>
    </source>
</evidence>
<accession>A0A8D0F1P9</accession>
<evidence type="ECO:0000313" key="2">
    <source>
        <dbReference type="Proteomes" id="UP000694551"/>
    </source>
</evidence>
<dbReference type="Proteomes" id="UP000694551">
    <property type="component" value="Unplaced"/>
</dbReference>
<protein>
    <submittedName>
        <fullName evidence="1">Uncharacterized protein</fullName>
    </submittedName>
</protein>
<name>A0A8D0F1P9_STROC</name>
<organism evidence="1 2">
    <name type="scientific">Strix occidentalis caurina</name>
    <name type="common">northern spotted owl</name>
    <dbReference type="NCBI Taxonomy" id="311401"/>
    <lineage>
        <taxon>Eukaryota</taxon>
        <taxon>Metazoa</taxon>
        <taxon>Chordata</taxon>
        <taxon>Craniata</taxon>
        <taxon>Vertebrata</taxon>
        <taxon>Euteleostomi</taxon>
        <taxon>Archelosauria</taxon>
        <taxon>Archosauria</taxon>
        <taxon>Dinosauria</taxon>
        <taxon>Saurischia</taxon>
        <taxon>Theropoda</taxon>
        <taxon>Coelurosauria</taxon>
        <taxon>Aves</taxon>
        <taxon>Neognathae</taxon>
        <taxon>Neoaves</taxon>
        <taxon>Telluraves</taxon>
        <taxon>Strigiformes</taxon>
        <taxon>Strigidae</taxon>
        <taxon>Strix</taxon>
    </lineage>
</organism>
<dbReference type="AlphaFoldDB" id="A0A8D0F1P9"/>
<reference evidence="1" key="1">
    <citation type="submission" date="2025-08" db="UniProtKB">
        <authorList>
            <consortium name="Ensembl"/>
        </authorList>
    </citation>
    <scope>IDENTIFICATION</scope>
</reference>
<keyword evidence="2" id="KW-1185">Reference proteome</keyword>
<dbReference type="Ensembl" id="ENSSOCT00000008722.1">
    <property type="protein sequence ID" value="ENSSOCP00000008507.1"/>
    <property type="gene ID" value="ENSSOCG00000006498.1"/>
</dbReference>
<proteinExistence type="predicted"/>
<sequence>MKVRQLLWSAKPLPSNVTALNQSQPSKMKKEGSSFSILGGIQLCKHSCLLHFGYHPVSAIGVCSRKGPDLLCVLCPICNPADVLKPQVVSNGTRCQCLCR</sequence>